<keyword evidence="2" id="KW-1185">Reference proteome</keyword>
<protein>
    <recommendedName>
        <fullName evidence="3">S-adenosylmethionine-dependent methyltransferase</fullName>
    </recommendedName>
</protein>
<evidence type="ECO:0000313" key="2">
    <source>
        <dbReference type="Proteomes" id="UP000037751"/>
    </source>
</evidence>
<dbReference type="VEuPathDB" id="FungiDB:Malapachy_1053"/>
<dbReference type="STRING" id="77020.A0A0M8MQN0"/>
<dbReference type="AlphaFoldDB" id="A0A0M8MQN0"/>
<sequence length="184" mass="20380">MSFAFGFSVDDGGEEALDSLSMPTTTDVKEHVYSEKTRQLSKEELYAQLPDKLSYSPLHISHGPQPMDLARRDLFDVRFQILNEEGKFADADSDLIPGVYEGGLKTWECALDLVAELQKQELDTSKNVSWYAGKHIAELGCGTAIPTCYLLQSLLGTVPPATSSIQRTTLSLCDYNEQVLSLVR</sequence>
<evidence type="ECO:0000313" key="1">
    <source>
        <dbReference type="EMBL" id="KOS14887.1"/>
    </source>
</evidence>
<dbReference type="Proteomes" id="UP000037751">
    <property type="component" value="Unassembled WGS sequence"/>
</dbReference>
<evidence type="ECO:0008006" key="3">
    <source>
        <dbReference type="Google" id="ProtNLM"/>
    </source>
</evidence>
<organism evidence="1 2">
    <name type="scientific">Malassezia pachydermatis</name>
    <dbReference type="NCBI Taxonomy" id="77020"/>
    <lineage>
        <taxon>Eukaryota</taxon>
        <taxon>Fungi</taxon>
        <taxon>Dikarya</taxon>
        <taxon>Basidiomycota</taxon>
        <taxon>Ustilaginomycotina</taxon>
        <taxon>Malasseziomycetes</taxon>
        <taxon>Malasseziales</taxon>
        <taxon>Malasseziaceae</taxon>
        <taxon>Malassezia</taxon>
    </lineage>
</organism>
<reference evidence="1 2" key="1">
    <citation type="submission" date="2015-07" db="EMBL/GenBank/DDBJ databases">
        <title>Draft Genome Sequence of Malassezia furfur CBS1878 and Malassezia pachydermatis CBS1879.</title>
        <authorList>
            <person name="Triana S."/>
            <person name="Ohm R."/>
            <person name="Gonzalez A."/>
            <person name="DeCock H."/>
            <person name="Restrepo S."/>
            <person name="Celis A."/>
        </authorList>
    </citation>
    <scope>NUCLEOTIDE SEQUENCE [LARGE SCALE GENOMIC DNA]</scope>
    <source>
        <strain evidence="1 2">CBS 1879</strain>
    </source>
</reference>
<dbReference type="EMBL" id="LGAV01000003">
    <property type="protein sequence ID" value="KOS14887.1"/>
    <property type="molecule type" value="Genomic_DNA"/>
</dbReference>
<dbReference type="Gene3D" id="3.40.50.150">
    <property type="entry name" value="Vaccinia Virus protein VP39"/>
    <property type="match status" value="1"/>
</dbReference>
<comment type="caution">
    <text evidence="1">The sequence shown here is derived from an EMBL/GenBank/DDBJ whole genome shotgun (WGS) entry which is preliminary data.</text>
</comment>
<dbReference type="InterPro" id="IPR029063">
    <property type="entry name" value="SAM-dependent_MTases_sf"/>
</dbReference>
<accession>A0A0M8MQN0</accession>
<dbReference type="OrthoDB" id="1723750at2759"/>
<gene>
    <name evidence="1" type="ORF">Malapachy_1053</name>
</gene>
<name>A0A0M8MQN0_9BASI</name>
<dbReference type="RefSeq" id="XP_017992519.1">
    <property type="nucleotide sequence ID" value="XM_018135564.1"/>
</dbReference>
<dbReference type="GeneID" id="28727439"/>
<proteinExistence type="predicted"/>